<gene>
    <name evidence="17" type="primary">ribF_25</name>
    <name evidence="17" type="ORF">SDC9_103457</name>
</gene>
<evidence type="ECO:0000256" key="15">
    <source>
        <dbReference type="ARBA" id="ARBA00023268"/>
    </source>
</evidence>
<keyword evidence="8" id="KW-0288">FMN</keyword>
<keyword evidence="9" id="KW-0808">Transferase</keyword>
<evidence type="ECO:0000259" key="16">
    <source>
        <dbReference type="SMART" id="SM00904"/>
    </source>
</evidence>
<name>A0A645AV50_9ZZZZ</name>
<dbReference type="PANTHER" id="PTHR22749">
    <property type="entry name" value="RIBOFLAVIN KINASE/FMN ADENYLYLTRANSFERASE"/>
    <property type="match status" value="1"/>
</dbReference>
<dbReference type="AlphaFoldDB" id="A0A645AV50"/>
<dbReference type="NCBIfam" id="TIGR00083">
    <property type="entry name" value="ribF"/>
    <property type="match status" value="1"/>
</dbReference>
<keyword evidence="14" id="KW-0067">ATP-binding</keyword>
<comment type="similarity">
    <text evidence="3">Belongs to the RibF family.</text>
</comment>
<dbReference type="Gene3D" id="3.40.50.620">
    <property type="entry name" value="HUPs"/>
    <property type="match status" value="1"/>
</dbReference>
<dbReference type="GO" id="GO:0009398">
    <property type="term" value="P:FMN biosynthetic process"/>
    <property type="evidence" value="ECO:0007669"/>
    <property type="project" value="UniProtKB-UniPathway"/>
</dbReference>
<dbReference type="InterPro" id="IPR014729">
    <property type="entry name" value="Rossmann-like_a/b/a_fold"/>
</dbReference>
<dbReference type="InterPro" id="IPR002606">
    <property type="entry name" value="Riboflavin_kinase_bac"/>
</dbReference>
<dbReference type="Pfam" id="PF01687">
    <property type="entry name" value="Flavokinase"/>
    <property type="match status" value="1"/>
</dbReference>
<dbReference type="EC" id="2.7.1.26" evidence="4"/>
<dbReference type="InterPro" id="IPR015864">
    <property type="entry name" value="FAD_synthase"/>
</dbReference>
<dbReference type="PANTHER" id="PTHR22749:SF6">
    <property type="entry name" value="RIBOFLAVIN KINASE"/>
    <property type="match status" value="1"/>
</dbReference>
<dbReference type="SUPFAM" id="SSF52374">
    <property type="entry name" value="Nucleotidylyl transferase"/>
    <property type="match status" value="1"/>
</dbReference>
<dbReference type="GO" id="GO:0006747">
    <property type="term" value="P:FAD biosynthetic process"/>
    <property type="evidence" value="ECO:0007669"/>
    <property type="project" value="UniProtKB-UniPathway"/>
</dbReference>
<dbReference type="CDD" id="cd02064">
    <property type="entry name" value="FAD_synthetase_N"/>
    <property type="match status" value="1"/>
</dbReference>
<evidence type="ECO:0000256" key="13">
    <source>
        <dbReference type="ARBA" id="ARBA00022827"/>
    </source>
</evidence>
<keyword evidence="7" id="KW-0285">Flavoprotein</keyword>
<dbReference type="GO" id="GO:0003919">
    <property type="term" value="F:FMN adenylyltransferase activity"/>
    <property type="evidence" value="ECO:0007669"/>
    <property type="project" value="UniProtKB-EC"/>
</dbReference>
<dbReference type="EMBL" id="VSSQ01015860">
    <property type="protein sequence ID" value="MPM56648.1"/>
    <property type="molecule type" value="Genomic_DNA"/>
</dbReference>
<dbReference type="InterPro" id="IPR023465">
    <property type="entry name" value="Riboflavin_kinase_dom_sf"/>
</dbReference>
<keyword evidence="12" id="KW-0418">Kinase</keyword>
<dbReference type="GO" id="GO:0009231">
    <property type="term" value="P:riboflavin biosynthetic process"/>
    <property type="evidence" value="ECO:0007669"/>
    <property type="project" value="InterPro"/>
</dbReference>
<protein>
    <recommendedName>
        <fullName evidence="6">Bifunctional riboflavin kinase/FMN adenylyltransferase</fullName>
        <ecNumber evidence="4">2.7.1.26</ecNumber>
        <ecNumber evidence="5">2.7.7.2</ecNumber>
    </recommendedName>
</protein>
<accession>A0A645AV50</accession>
<keyword evidence="11" id="KW-0547">Nucleotide-binding</keyword>
<organism evidence="17">
    <name type="scientific">bioreactor metagenome</name>
    <dbReference type="NCBI Taxonomy" id="1076179"/>
    <lineage>
        <taxon>unclassified sequences</taxon>
        <taxon>metagenomes</taxon>
        <taxon>ecological metagenomes</taxon>
    </lineage>
</organism>
<evidence type="ECO:0000256" key="6">
    <source>
        <dbReference type="ARBA" id="ARBA00018483"/>
    </source>
</evidence>
<dbReference type="FunFam" id="2.40.30.30:FF:000003">
    <property type="entry name" value="Riboflavin biosynthesis protein"/>
    <property type="match status" value="1"/>
</dbReference>
<evidence type="ECO:0000256" key="14">
    <source>
        <dbReference type="ARBA" id="ARBA00022840"/>
    </source>
</evidence>
<dbReference type="Pfam" id="PF06574">
    <property type="entry name" value="FAD_syn"/>
    <property type="match status" value="1"/>
</dbReference>
<evidence type="ECO:0000256" key="11">
    <source>
        <dbReference type="ARBA" id="ARBA00022741"/>
    </source>
</evidence>
<dbReference type="NCBIfam" id="NF004162">
    <property type="entry name" value="PRK05627.1-5"/>
    <property type="match status" value="1"/>
</dbReference>
<dbReference type="InterPro" id="IPR015865">
    <property type="entry name" value="Riboflavin_kinase_bac/euk"/>
</dbReference>
<dbReference type="FunFam" id="3.40.50.620:FF:000021">
    <property type="entry name" value="Riboflavin biosynthesis protein"/>
    <property type="match status" value="1"/>
</dbReference>
<keyword evidence="13" id="KW-0274">FAD</keyword>
<evidence type="ECO:0000313" key="17">
    <source>
        <dbReference type="EMBL" id="MPM56648.1"/>
    </source>
</evidence>
<evidence type="ECO:0000256" key="9">
    <source>
        <dbReference type="ARBA" id="ARBA00022679"/>
    </source>
</evidence>
<dbReference type="GO" id="GO:0008531">
    <property type="term" value="F:riboflavin kinase activity"/>
    <property type="evidence" value="ECO:0007669"/>
    <property type="project" value="UniProtKB-EC"/>
</dbReference>
<dbReference type="InterPro" id="IPR023468">
    <property type="entry name" value="Riboflavin_kinase"/>
</dbReference>
<comment type="pathway">
    <text evidence="2">Cofactor biosynthesis; FMN biosynthesis; FMN from riboflavin (ATP route): step 1/1.</text>
</comment>
<evidence type="ECO:0000256" key="2">
    <source>
        <dbReference type="ARBA" id="ARBA00005201"/>
    </source>
</evidence>
<evidence type="ECO:0000256" key="4">
    <source>
        <dbReference type="ARBA" id="ARBA00012105"/>
    </source>
</evidence>
<evidence type="ECO:0000256" key="1">
    <source>
        <dbReference type="ARBA" id="ARBA00004726"/>
    </source>
</evidence>
<comment type="pathway">
    <text evidence="1">Cofactor biosynthesis; FAD biosynthesis; FAD from FMN: step 1/1.</text>
</comment>
<dbReference type="UniPathway" id="UPA00276">
    <property type="reaction ID" value="UER00406"/>
</dbReference>
<dbReference type="GO" id="GO:0005524">
    <property type="term" value="F:ATP binding"/>
    <property type="evidence" value="ECO:0007669"/>
    <property type="project" value="UniProtKB-KW"/>
</dbReference>
<sequence length="319" mass="36915">MRVIRDNFKQEIKNPTFIALGSFDGIHQGHRALIESAIQAAQDYNKSNTNGDLKAKTMVCTFKNHPLATINKDLAPKLIMDNKQKVEILQELGVDIVNFMEFNKDFMRISPENFILNLKKFYNVQGIIVGFNYRFGYKNLGDVELLHKLSRSVGFDLKVVEPVIIEEEIVSSSAIRYHIQEGHIERANKFLRSPFMLSGKVIKGRQIGRTIGFPTINLSYNKKFVIPKGGVYYSYVEYHKIFYKGITNIGYNPTVDGKKLSIETHILDFEKSIYDEQVKVYFISKIRVEKKFNSIEELKEQLESDKKYAKATNWNLSYR</sequence>
<dbReference type="UniPathway" id="UPA00277">
    <property type="reaction ID" value="UER00407"/>
</dbReference>
<keyword evidence="15" id="KW-0511">Multifunctional enzyme</keyword>
<evidence type="ECO:0000256" key="8">
    <source>
        <dbReference type="ARBA" id="ARBA00022643"/>
    </source>
</evidence>
<evidence type="ECO:0000256" key="12">
    <source>
        <dbReference type="ARBA" id="ARBA00022777"/>
    </source>
</evidence>
<evidence type="ECO:0000256" key="3">
    <source>
        <dbReference type="ARBA" id="ARBA00010214"/>
    </source>
</evidence>
<evidence type="ECO:0000256" key="7">
    <source>
        <dbReference type="ARBA" id="ARBA00022630"/>
    </source>
</evidence>
<evidence type="ECO:0000256" key="5">
    <source>
        <dbReference type="ARBA" id="ARBA00012393"/>
    </source>
</evidence>
<dbReference type="Gene3D" id="2.40.30.30">
    <property type="entry name" value="Riboflavin kinase-like"/>
    <property type="match status" value="1"/>
</dbReference>
<dbReference type="EC" id="2.7.7.2" evidence="5"/>
<dbReference type="PIRSF" id="PIRSF004491">
    <property type="entry name" value="FAD_Synth"/>
    <property type="match status" value="1"/>
</dbReference>
<reference evidence="17" key="1">
    <citation type="submission" date="2019-08" db="EMBL/GenBank/DDBJ databases">
        <authorList>
            <person name="Kucharzyk K."/>
            <person name="Murdoch R.W."/>
            <person name="Higgins S."/>
            <person name="Loffler F."/>
        </authorList>
    </citation>
    <scope>NUCLEOTIDE SEQUENCE</scope>
</reference>
<keyword evidence="10" id="KW-0548">Nucleotidyltransferase</keyword>
<dbReference type="SUPFAM" id="SSF82114">
    <property type="entry name" value="Riboflavin kinase-like"/>
    <property type="match status" value="1"/>
</dbReference>
<proteinExistence type="inferred from homology"/>
<dbReference type="SMART" id="SM00904">
    <property type="entry name" value="Flavokinase"/>
    <property type="match status" value="1"/>
</dbReference>
<feature type="domain" description="Riboflavin kinase" evidence="16">
    <location>
        <begin position="190"/>
        <end position="314"/>
    </location>
</feature>
<evidence type="ECO:0000256" key="10">
    <source>
        <dbReference type="ARBA" id="ARBA00022695"/>
    </source>
</evidence>
<comment type="caution">
    <text evidence="17">The sequence shown here is derived from an EMBL/GenBank/DDBJ whole genome shotgun (WGS) entry which is preliminary data.</text>
</comment>